<evidence type="ECO:0000256" key="5">
    <source>
        <dbReference type="ARBA" id="ARBA00022982"/>
    </source>
</evidence>
<organism evidence="7">
    <name type="scientific">bioreactor metagenome</name>
    <dbReference type="NCBI Taxonomy" id="1076179"/>
    <lineage>
        <taxon>unclassified sequences</taxon>
        <taxon>metagenomes</taxon>
        <taxon>ecological metagenomes</taxon>
    </lineage>
</organism>
<dbReference type="SUPFAM" id="SSF52402">
    <property type="entry name" value="Adenine nucleotide alpha hydrolases-like"/>
    <property type="match status" value="1"/>
</dbReference>
<dbReference type="Pfam" id="PF01012">
    <property type="entry name" value="ETF"/>
    <property type="match status" value="1"/>
</dbReference>
<protein>
    <submittedName>
        <fullName evidence="7">Caffeyl-CoA reductase-Etf complex subunit CarE</fullName>
        <ecNumber evidence="7">1.3.1.108</ecNumber>
    </submittedName>
</protein>
<dbReference type="InterPro" id="IPR033947">
    <property type="entry name" value="ETF_alpha_N"/>
</dbReference>
<evidence type="ECO:0000256" key="3">
    <source>
        <dbReference type="ARBA" id="ARBA00022630"/>
    </source>
</evidence>
<dbReference type="InterPro" id="IPR014730">
    <property type="entry name" value="ETF_a/b_N"/>
</dbReference>
<comment type="similarity">
    <text evidence="1">Belongs to the ETF alpha-subunit/FixB family.</text>
</comment>
<dbReference type="FunFam" id="3.40.50.1220:FF:000001">
    <property type="entry name" value="Electron transfer flavoprotein, alpha subunit"/>
    <property type="match status" value="1"/>
</dbReference>
<dbReference type="InterPro" id="IPR014729">
    <property type="entry name" value="Rossmann-like_a/b/a_fold"/>
</dbReference>
<dbReference type="GO" id="GO:0009055">
    <property type="term" value="F:electron transfer activity"/>
    <property type="evidence" value="ECO:0007669"/>
    <property type="project" value="InterPro"/>
</dbReference>
<proteinExistence type="inferred from homology"/>
<keyword evidence="7" id="KW-0560">Oxidoreductase</keyword>
<dbReference type="SUPFAM" id="SSF52467">
    <property type="entry name" value="DHS-like NAD/FAD-binding domain"/>
    <property type="match status" value="1"/>
</dbReference>
<dbReference type="PROSITE" id="PS00696">
    <property type="entry name" value="ETF_ALPHA"/>
    <property type="match status" value="1"/>
</dbReference>
<dbReference type="Pfam" id="PF00766">
    <property type="entry name" value="ETF_alpha"/>
    <property type="match status" value="1"/>
</dbReference>
<dbReference type="EC" id="1.3.1.108" evidence="7"/>
<dbReference type="InterPro" id="IPR029035">
    <property type="entry name" value="DHS-like_NAD/FAD-binding_dom"/>
</dbReference>
<accession>A0A644VWD3</accession>
<dbReference type="PIRSF" id="PIRSF000089">
    <property type="entry name" value="Electra_flavoP_a"/>
    <property type="match status" value="1"/>
</dbReference>
<keyword evidence="3" id="KW-0285">Flavoprotein</keyword>
<dbReference type="PANTHER" id="PTHR43153">
    <property type="entry name" value="ELECTRON TRANSFER FLAVOPROTEIN ALPHA"/>
    <property type="match status" value="1"/>
</dbReference>
<gene>
    <name evidence="7" type="primary">carE_9</name>
    <name evidence="7" type="ORF">SDC9_41749</name>
</gene>
<evidence type="ECO:0000259" key="6">
    <source>
        <dbReference type="SMART" id="SM00893"/>
    </source>
</evidence>
<dbReference type="InterPro" id="IPR018206">
    <property type="entry name" value="ETF_asu_C_CS"/>
</dbReference>
<keyword evidence="5" id="KW-0249">Electron transport</keyword>
<name>A0A644VWD3_9ZZZZ</name>
<evidence type="ECO:0000256" key="1">
    <source>
        <dbReference type="ARBA" id="ARBA00005817"/>
    </source>
</evidence>
<dbReference type="EMBL" id="VSSQ01000473">
    <property type="protein sequence ID" value="MPL95577.1"/>
    <property type="molecule type" value="Genomic_DNA"/>
</dbReference>
<dbReference type="GO" id="GO:0050660">
    <property type="term" value="F:flavin adenine dinucleotide binding"/>
    <property type="evidence" value="ECO:0007669"/>
    <property type="project" value="InterPro"/>
</dbReference>
<keyword evidence="4" id="KW-0274">FAD</keyword>
<dbReference type="PANTHER" id="PTHR43153:SF1">
    <property type="entry name" value="ELECTRON TRANSFER FLAVOPROTEIN SUBUNIT ALPHA, MITOCHONDRIAL"/>
    <property type="match status" value="1"/>
</dbReference>
<dbReference type="GO" id="GO:0016491">
    <property type="term" value="F:oxidoreductase activity"/>
    <property type="evidence" value="ECO:0007669"/>
    <property type="project" value="UniProtKB-KW"/>
</dbReference>
<evidence type="ECO:0000256" key="4">
    <source>
        <dbReference type="ARBA" id="ARBA00022827"/>
    </source>
</evidence>
<dbReference type="InterPro" id="IPR001308">
    <property type="entry name" value="ETF_a/FixB"/>
</dbReference>
<dbReference type="Gene3D" id="3.40.50.620">
    <property type="entry name" value="HUPs"/>
    <property type="match status" value="1"/>
</dbReference>
<dbReference type="AlphaFoldDB" id="A0A644VWD3"/>
<keyword evidence="2" id="KW-0813">Transport</keyword>
<dbReference type="Gene3D" id="3.40.50.1220">
    <property type="entry name" value="TPP-binding domain"/>
    <property type="match status" value="1"/>
</dbReference>
<reference evidence="7" key="1">
    <citation type="submission" date="2019-08" db="EMBL/GenBank/DDBJ databases">
        <authorList>
            <person name="Kucharzyk K."/>
            <person name="Murdoch R.W."/>
            <person name="Higgins S."/>
            <person name="Loffler F."/>
        </authorList>
    </citation>
    <scope>NUCLEOTIDE SEQUENCE</scope>
</reference>
<dbReference type="SMART" id="SM00893">
    <property type="entry name" value="ETF"/>
    <property type="match status" value="1"/>
</dbReference>
<feature type="domain" description="Electron transfer flavoprotein alpha/beta-subunit N-terminal" evidence="6">
    <location>
        <begin position="9"/>
        <end position="208"/>
    </location>
</feature>
<dbReference type="CDD" id="cd01715">
    <property type="entry name" value="ETF_alpha"/>
    <property type="match status" value="1"/>
</dbReference>
<evidence type="ECO:0000256" key="2">
    <source>
        <dbReference type="ARBA" id="ARBA00022448"/>
    </source>
</evidence>
<comment type="caution">
    <text evidence="7">The sequence shown here is derived from an EMBL/GenBank/DDBJ whole genome shotgun (WGS) entry which is preliminary data.</text>
</comment>
<evidence type="ECO:0000313" key="7">
    <source>
        <dbReference type="EMBL" id="MPL95577.1"/>
    </source>
</evidence>
<dbReference type="InterPro" id="IPR014731">
    <property type="entry name" value="ETF_asu_C"/>
</dbReference>
<dbReference type="GO" id="GO:0033539">
    <property type="term" value="P:fatty acid beta-oxidation using acyl-CoA dehydrogenase"/>
    <property type="evidence" value="ECO:0007669"/>
    <property type="project" value="TreeGrafter"/>
</dbReference>
<sequence length="343" mass="37491">MNISEYKGIFVFAEQRDRKVQKVALELIGKGKQLAKDLNTTVTAVLLGHDMMDEAKKLCYAGADNVIYVDDEILDVYMTEPYVYTMNKIIEDKKPDIVIYGATAIGRDMAPRVSARVHTGLTADCTGLTIEPDDENPEKLNLMMTRPAFGGNLMATIACPNHRPQMATVRPGVMQALKMSDQNPVNIEQYKVEIPADCKNVEILDITKIIQQRMNIEDAKVLVSGGRGMHGPENYPMLEELAGLLGGTISASRAAVDAGWVPKDRQVGQTGKTVRPNLYIACGISGAIQHLAGMEESDYIIAINKDASAPIFDVADVGIVGDIFKIVPLLIEQLKQATGKEDK</sequence>